<organism evidence="5">
    <name type="scientific">bioreactor metagenome</name>
    <dbReference type="NCBI Taxonomy" id="1076179"/>
    <lineage>
        <taxon>unclassified sequences</taxon>
        <taxon>metagenomes</taxon>
        <taxon>ecological metagenomes</taxon>
    </lineage>
</organism>
<dbReference type="SUPFAM" id="SSF102215">
    <property type="entry name" value="Creatininase"/>
    <property type="match status" value="1"/>
</dbReference>
<evidence type="ECO:0000256" key="1">
    <source>
        <dbReference type="ARBA" id="ARBA00001947"/>
    </source>
</evidence>
<evidence type="ECO:0000313" key="5">
    <source>
        <dbReference type="EMBL" id="MPL70533.1"/>
    </source>
</evidence>
<dbReference type="GO" id="GO:0046872">
    <property type="term" value="F:metal ion binding"/>
    <property type="evidence" value="ECO:0007669"/>
    <property type="project" value="UniProtKB-KW"/>
</dbReference>
<dbReference type="InterPro" id="IPR003785">
    <property type="entry name" value="Creatininase/forma_Hydrolase"/>
</dbReference>
<gene>
    <name evidence="5" type="primary">crnA_4</name>
    <name evidence="5" type="ORF">SDC9_16290</name>
</gene>
<dbReference type="GO" id="GO:0009231">
    <property type="term" value="P:riboflavin biosynthetic process"/>
    <property type="evidence" value="ECO:0007669"/>
    <property type="project" value="TreeGrafter"/>
</dbReference>
<evidence type="ECO:0000256" key="2">
    <source>
        <dbReference type="ARBA" id="ARBA00022723"/>
    </source>
</evidence>
<dbReference type="Pfam" id="PF02633">
    <property type="entry name" value="Creatininase"/>
    <property type="match status" value="1"/>
</dbReference>
<keyword evidence="4" id="KW-0862">Zinc</keyword>
<sequence>MLIRWDELTKDQFEQYRDTATVVVNLASTEQHSRHLPVGTDAIIGKAVVETAAGLAKYPVLVLPQVCFGFSPHHRFAPGYVTIAQNTLISHAADICRSVCENGFRRMFLVNSHGGNQAYLAAVINEIGEQYGEKFSLMALRYWDIAGPRIMEIRDSELGGAAHAGEFETSVIMYLRPELVQKDKIAEGPPVPGNPWFQMDLLGYKKYLKYSSFNFHNPDGHVGQPHLATAEKGKLFFEAVSEELAKFFDYFHV</sequence>
<dbReference type="GO" id="GO:0047789">
    <property type="term" value="F:creatininase activity"/>
    <property type="evidence" value="ECO:0007669"/>
    <property type="project" value="UniProtKB-EC"/>
</dbReference>
<evidence type="ECO:0000256" key="4">
    <source>
        <dbReference type="ARBA" id="ARBA00022833"/>
    </source>
</evidence>
<protein>
    <submittedName>
        <fullName evidence="5">Creatinine amidohydrolase</fullName>
        <ecNumber evidence="5">3.5.2.10</ecNumber>
    </submittedName>
</protein>
<dbReference type="InterPro" id="IPR024087">
    <property type="entry name" value="Creatininase-like_sf"/>
</dbReference>
<keyword evidence="2" id="KW-0479">Metal-binding</keyword>
<name>A0A644TU92_9ZZZZ</name>
<dbReference type="Gene3D" id="3.40.50.10310">
    <property type="entry name" value="Creatininase"/>
    <property type="match status" value="1"/>
</dbReference>
<dbReference type="EMBL" id="VSSQ01000053">
    <property type="protein sequence ID" value="MPL70533.1"/>
    <property type="molecule type" value="Genomic_DNA"/>
</dbReference>
<dbReference type="PANTHER" id="PTHR35005">
    <property type="entry name" value="3-DEHYDRO-SCYLLO-INOSOSE HYDROLASE"/>
    <property type="match status" value="1"/>
</dbReference>
<keyword evidence="3 5" id="KW-0378">Hydrolase</keyword>
<dbReference type="GO" id="GO:0016811">
    <property type="term" value="F:hydrolase activity, acting on carbon-nitrogen (but not peptide) bonds, in linear amides"/>
    <property type="evidence" value="ECO:0007669"/>
    <property type="project" value="TreeGrafter"/>
</dbReference>
<dbReference type="PANTHER" id="PTHR35005:SF1">
    <property type="entry name" value="2-AMINO-5-FORMYLAMINO-6-RIBOSYLAMINOPYRIMIDIN-4(3H)-ONE 5'-MONOPHOSPHATE DEFORMYLASE"/>
    <property type="match status" value="1"/>
</dbReference>
<reference evidence="5" key="1">
    <citation type="submission" date="2019-08" db="EMBL/GenBank/DDBJ databases">
        <authorList>
            <person name="Kucharzyk K."/>
            <person name="Murdoch R.W."/>
            <person name="Higgins S."/>
            <person name="Loffler F."/>
        </authorList>
    </citation>
    <scope>NUCLEOTIDE SEQUENCE</scope>
</reference>
<evidence type="ECO:0000256" key="3">
    <source>
        <dbReference type="ARBA" id="ARBA00022801"/>
    </source>
</evidence>
<dbReference type="EC" id="3.5.2.10" evidence="5"/>
<comment type="caution">
    <text evidence="5">The sequence shown here is derived from an EMBL/GenBank/DDBJ whole genome shotgun (WGS) entry which is preliminary data.</text>
</comment>
<dbReference type="AlphaFoldDB" id="A0A644TU92"/>
<comment type="cofactor">
    <cofactor evidence="1">
        <name>Zn(2+)</name>
        <dbReference type="ChEBI" id="CHEBI:29105"/>
    </cofactor>
</comment>
<accession>A0A644TU92</accession>
<proteinExistence type="predicted"/>